<accession>A0A9D1FSW6</accession>
<evidence type="ECO:0000313" key="3">
    <source>
        <dbReference type="EMBL" id="HIS78978.1"/>
    </source>
</evidence>
<evidence type="ECO:0000313" key="4">
    <source>
        <dbReference type="Proteomes" id="UP000824141"/>
    </source>
</evidence>
<protein>
    <submittedName>
        <fullName evidence="3">CpXC domain-containing protein</fullName>
    </submittedName>
</protein>
<feature type="region of interest" description="Disordered" evidence="1">
    <location>
        <begin position="219"/>
        <end position="301"/>
    </location>
</feature>
<reference evidence="3" key="2">
    <citation type="journal article" date="2021" name="PeerJ">
        <title>Extensive microbial diversity within the chicken gut microbiome revealed by metagenomics and culture.</title>
        <authorList>
            <person name="Gilroy R."/>
            <person name="Ravi A."/>
            <person name="Getino M."/>
            <person name="Pursley I."/>
            <person name="Horton D.L."/>
            <person name="Alikhan N.F."/>
            <person name="Baker D."/>
            <person name="Gharbi K."/>
            <person name="Hall N."/>
            <person name="Watson M."/>
            <person name="Adriaenssens E.M."/>
            <person name="Foster-Nyarko E."/>
            <person name="Jarju S."/>
            <person name="Secka A."/>
            <person name="Antonio M."/>
            <person name="Oren A."/>
            <person name="Chaudhuri R.R."/>
            <person name="La Ragione R."/>
            <person name="Hildebrand F."/>
            <person name="Pallen M.J."/>
        </authorList>
    </citation>
    <scope>NUCLEOTIDE SEQUENCE</scope>
    <source>
        <strain evidence="3">6086</strain>
    </source>
</reference>
<feature type="compositionally biased region" description="Low complexity" evidence="1">
    <location>
        <begin position="266"/>
        <end position="279"/>
    </location>
</feature>
<dbReference type="InterPro" id="IPR025682">
    <property type="entry name" value="CpXC_dom"/>
</dbReference>
<dbReference type="EMBL" id="DVJM01000127">
    <property type="protein sequence ID" value="HIS78978.1"/>
    <property type="molecule type" value="Genomic_DNA"/>
</dbReference>
<feature type="compositionally biased region" description="Low complexity" evidence="1">
    <location>
        <begin position="220"/>
        <end position="233"/>
    </location>
</feature>
<feature type="region of interest" description="Disordered" evidence="1">
    <location>
        <begin position="320"/>
        <end position="354"/>
    </location>
</feature>
<sequence length="354" mass="38933">MSTEIKKEVKCPGCGAMSQARMWSGINAEVNPNLRLSVLEESLFDWTCPHCGYQAMLAYPCLYHDKSRRFMIYILPGEPDPKKAAGISAQFPQLRGVRKRVTGSLATLKEKILLFEDGLDDRAAELVKLLLALVLANSTGKRVEQGFYCTCDEEKDRIGFSFFVEGEEEPVRRMTSFAAYRQALAIAESILPPDGDDFLLVNETFARALLYRYRHGGEIPEPAQPQAEQQAPAAPAPQTTPPEPEKEQETAPAAEPEPSEPEQPETPEQTETSPAETAQPADEAVPQSQPRTEQILGPAADPVAKPVAEWVAKPVAETIAEAIDEPEDTQETPVDFSILETPTGEEPPENKMGE</sequence>
<evidence type="ECO:0000259" key="2">
    <source>
        <dbReference type="Pfam" id="PF14353"/>
    </source>
</evidence>
<dbReference type="AlphaFoldDB" id="A0A9D1FSW6"/>
<comment type="caution">
    <text evidence="3">The sequence shown here is derived from an EMBL/GenBank/DDBJ whole genome shotgun (WGS) entry which is preliminary data.</text>
</comment>
<dbReference type="Proteomes" id="UP000824141">
    <property type="component" value="Unassembled WGS sequence"/>
</dbReference>
<reference evidence="3" key="1">
    <citation type="submission" date="2020-10" db="EMBL/GenBank/DDBJ databases">
        <authorList>
            <person name="Gilroy R."/>
        </authorList>
    </citation>
    <scope>NUCLEOTIDE SEQUENCE</scope>
    <source>
        <strain evidence="3">6086</strain>
    </source>
</reference>
<feature type="domain" description="CpXC" evidence="2">
    <location>
        <begin position="9"/>
        <end position="128"/>
    </location>
</feature>
<proteinExistence type="predicted"/>
<name>A0A9D1FSW6_9FIRM</name>
<evidence type="ECO:0000256" key="1">
    <source>
        <dbReference type="SAM" id="MobiDB-lite"/>
    </source>
</evidence>
<organism evidence="3 4">
    <name type="scientific">Candidatus Caccousia stercoris</name>
    <dbReference type="NCBI Taxonomy" id="2840723"/>
    <lineage>
        <taxon>Bacteria</taxon>
        <taxon>Bacillati</taxon>
        <taxon>Bacillota</taxon>
        <taxon>Clostridia</taxon>
        <taxon>Eubacteriales</taxon>
        <taxon>Oscillospiraceae</taxon>
        <taxon>Oscillospiraceae incertae sedis</taxon>
        <taxon>Candidatus Caccousia</taxon>
    </lineage>
</organism>
<dbReference type="Pfam" id="PF14353">
    <property type="entry name" value="CpXC"/>
    <property type="match status" value="1"/>
</dbReference>
<gene>
    <name evidence="3" type="ORF">IAD03_06370</name>
</gene>